<dbReference type="EMBL" id="JAVREJ010000008">
    <property type="protein sequence ID" value="MDT0350572.1"/>
    <property type="molecule type" value="Genomic_DNA"/>
</dbReference>
<dbReference type="PANTHER" id="PTHR23513:SF9">
    <property type="entry name" value="ENTEROBACTIN EXPORTER ENTS"/>
    <property type="match status" value="1"/>
</dbReference>
<dbReference type="Pfam" id="PF05977">
    <property type="entry name" value="MFS_3"/>
    <property type="match status" value="1"/>
</dbReference>
<keyword evidence="10" id="KW-1185">Reference proteome</keyword>
<keyword evidence="4 7" id="KW-0812">Transmembrane</keyword>
<feature type="transmembrane region" description="Helical" evidence="7">
    <location>
        <begin position="187"/>
        <end position="206"/>
    </location>
</feature>
<feature type="domain" description="Major facilitator superfamily (MFS) profile" evidence="8">
    <location>
        <begin position="28"/>
        <end position="418"/>
    </location>
</feature>
<feature type="transmembrane region" description="Helical" evidence="7">
    <location>
        <begin position="62"/>
        <end position="82"/>
    </location>
</feature>
<proteinExistence type="predicted"/>
<feature type="transmembrane region" description="Helical" evidence="7">
    <location>
        <begin position="94"/>
        <end position="114"/>
    </location>
</feature>
<dbReference type="SUPFAM" id="SSF103473">
    <property type="entry name" value="MFS general substrate transporter"/>
    <property type="match status" value="1"/>
</dbReference>
<dbReference type="InterPro" id="IPR020846">
    <property type="entry name" value="MFS_dom"/>
</dbReference>
<feature type="transmembrane region" description="Helical" evidence="7">
    <location>
        <begin position="273"/>
        <end position="293"/>
    </location>
</feature>
<evidence type="ECO:0000313" key="10">
    <source>
        <dbReference type="Proteomes" id="UP001183202"/>
    </source>
</evidence>
<keyword evidence="2" id="KW-0813">Transport</keyword>
<keyword evidence="3" id="KW-1003">Cell membrane</keyword>
<dbReference type="RefSeq" id="WP_311556598.1">
    <property type="nucleotide sequence ID" value="NZ_JAVREJ010000008.1"/>
</dbReference>
<evidence type="ECO:0000256" key="1">
    <source>
        <dbReference type="ARBA" id="ARBA00004429"/>
    </source>
</evidence>
<feature type="transmembrane region" description="Helical" evidence="7">
    <location>
        <begin position="241"/>
        <end position="261"/>
    </location>
</feature>
<comment type="subcellular location">
    <subcellularLocation>
        <location evidence="1">Cell inner membrane</location>
        <topology evidence="1">Multi-pass membrane protein</topology>
    </subcellularLocation>
</comment>
<accession>A0ABU2N9F2</accession>
<protein>
    <submittedName>
        <fullName evidence="9">MFS transporter</fullName>
    </submittedName>
</protein>
<reference evidence="10" key="1">
    <citation type="submission" date="2023-07" db="EMBL/GenBank/DDBJ databases">
        <title>30 novel species of actinomycetes from the DSMZ collection.</title>
        <authorList>
            <person name="Nouioui I."/>
        </authorList>
    </citation>
    <scope>NUCLEOTIDE SEQUENCE [LARGE SCALE GENOMIC DNA]</scope>
    <source>
        <strain evidence="10">DSM 45834</strain>
    </source>
</reference>
<dbReference type="InterPro" id="IPR036259">
    <property type="entry name" value="MFS_trans_sf"/>
</dbReference>
<feature type="transmembrane region" description="Helical" evidence="7">
    <location>
        <begin position="31"/>
        <end position="50"/>
    </location>
</feature>
<dbReference type="PROSITE" id="PS50850">
    <property type="entry name" value="MFS"/>
    <property type="match status" value="1"/>
</dbReference>
<keyword evidence="5 7" id="KW-1133">Transmembrane helix</keyword>
<evidence type="ECO:0000256" key="2">
    <source>
        <dbReference type="ARBA" id="ARBA00022448"/>
    </source>
</evidence>
<comment type="caution">
    <text evidence="9">The sequence shown here is derived from an EMBL/GenBank/DDBJ whole genome shotgun (WGS) entry which is preliminary data.</text>
</comment>
<sequence length="439" mass="45678">MSASSRSRWRTRLAGLRLDVTPLRTSRDFRVLFVAGFVFFLGAMVGYVAVPYQLYALTGSNFAVGAYGLVQLVPLVLAGLYGGALADRLDRRRVLVLTGVAQVAGTAVLLVNALAAHPSLPVIYGVGVLMAVAQSLQSPSREALVPRTVRHAELPAAVALSSVGAQVGMLAGPALGGVLLATAGTPWAYGVTLAGFAGATALFTLLRPYRPLETPSAAGTVREIRDGIVYAVRRPDLLGTYVVDMVAMFLAMPVVLFPALATDVLEKPALLGLLYSAGTVGSLVATATSGWTARVHHHGRAVVLSAAAWGASVVLAGLTTVPALVLLGLVLAGAFDMISGLFRGTIWHQTIPDSHRGRLAGIEMLSYTLGPLGGEARAGLVADATSVRTAIVSGGVLCVAGVGATAAALRSFWNYDARTDEHAVRERELRAAREAAERP</sequence>
<gene>
    <name evidence="9" type="ORF">RM445_13655</name>
</gene>
<dbReference type="InterPro" id="IPR010290">
    <property type="entry name" value="TM_effector"/>
</dbReference>
<evidence type="ECO:0000256" key="7">
    <source>
        <dbReference type="SAM" id="Phobius"/>
    </source>
</evidence>
<feature type="transmembrane region" description="Helical" evidence="7">
    <location>
        <begin position="324"/>
        <end position="342"/>
    </location>
</feature>
<evidence type="ECO:0000313" key="9">
    <source>
        <dbReference type="EMBL" id="MDT0350572.1"/>
    </source>
</evidence>
<dbReference type="CDD" id="cd06173">
    <property type="entry name" value="MFS_MefA_like"/>
    <property type="match status" value="1"/>
</dbReference>
<dbReference type="Gene3D" id="1.20.1250.20">
    <property type="entry name" value="MFS general substrate transporter like domains"/>
    <property type="match status" value="1"/>
</dbReference>
<dbReference type="PANTHER" id="PTHR23513">
    <property type="entry name" value="INTEGRAL MEMBRANE EFFLUX PROTEIN-RELATED"/>
    <property type="match status" value="1"/>
</dbReference>
<dbReference type="Proteomes" id="UP001183202">
    <property type="component" value="Unassembled WGS sequence"/>
</dbReference>
<evidence type="ECO:0000256" key="5">
    <source>
        <dbReference type="ARBA" id="ARBA00022989"/>
    </source>
</evidence>
<keyword evidence="6 7" id="KW-0472">Membrane</keyword>
<feature type="transmembrane region" description="Helical" evidence="7">
    <location>
        <begin position="157"/>
        <end position="181"/>
    </location>
</feature>
<name>A0ABU2N9F2_9PSEU</name>
<evidence type="ECO:0000259" key="8">
    <source>
        <dbReference type="PROSITE" id="PS50850"/>
    </source>
</evidence>
<evidence type="ECO:0000256" key="3">
    <source>
        <dbReference type="ARBA" id="ARBA00022475"/>
    </source>
</evidence>
<organism evidence="9 10">
    <name type="scientific">Pseudonocardia charpentierae</name>
    <dbReference type="NCBI Taxonomy" id="3075545"/>
    <lineage>
        <taxon>Bacteria</taxon>
        <taxon>Bacillati</taxon>
        <taxon>Actinomycetota</taxon>
        <taxon>Actinomycetes</taxon>
        <taxon>Pseudonocardiales</taxon>
        <taxon>Pseudonocardiaceae</taxon>
        <taxon>Pseudonocardia</taxon>
    </lineage>
</organism>
<evidence type="ECO:0000256" key="4">
    <source>
        <dbReference type="ARBA" id="ARBA00022692"/>
    </source>
</evidence>
<evidence type="ECO:0000256" key="6">
    <source>
        <dbReference type="ARBA" id="ARBA00023136"/>
    </source>
</evidence>